<dbReference type="AlphaFoldDB" id="A0AAD7FZH3"/>
<accession>A0AAD7FZH3</accession>
<keyword evidence="2" id="KW-1185">Reference proteome</keyword>
<dbReference type="PRINTS" id="PR00381">
    <property type="entry name" value="KINESINLIGHT"/>
</dbReference>
<dbReference type="Gene3D" id="1.25.40.10">
    <property type="entry name" value="Tetratricopeptide repeat domain"/>
    <property type="match status" value="2"/>
</dbReference>
<dbReference type="Proteomes" id="UP001221142">
    <property type="component" value="Unassembled WGS sequence"/>
</dbReference>
<evidence type="ECO:0000313" key="2">
    <source>
        <dbReference type="Proteomes" id="UP001221142"/>
    </source>
</evidence>
<dbReference type="EMBL" id="JARKIF010000001">
    <property type="protein sequence ID" value="KAJ7651118.1"/>
    <property type="molecule type" value="Genomic_DNA"/>
</dbReference>
<organism evidence="1 2">
    <name type="scientific">Roridomyces roridus</name>
    <dbReference type="NCBI Taxonomy" id="1738132"/>
    <lineage>
        <taxon>Eukaryota</taxon>
        <taxon>Fungi</taxon>
        <taxon>Dikarya</taxon>
        <taxon>Basidiomycota</taxon>
        <taxon>Agaricomycotina</taxon>
        <taxon>Agaricomycetes</taxon>
        <taxon>Agaricomycetidae</taxon>
        <taxon>Agaricales</taxon>
        <taxon>Marasmiineae</taxon>
        <taxon>Mycenaceae</taxon>
        <taxon>Roridomyces</taxon>
    </lineage>
</organism>
<dbReference type="Pfam" id="PF13424">
    <property type="entry name" value="TPR_12"/>
    <property type="match status" value="3"/>
</dbReference>
<dbReference type="SUPFAM" id="SSF48452">
    <property type="entry name" value="TPR-like"/>
    <property type="match status" value="3"/>
</dbReference>
<protein>
    <recommendedName>
        <fullName evidence="3">Kinesin light chain</fullName>
    </recommendedName>
</protein>
<dbReference type="InterPro" id="IPR053137">
    <property type="entry name" value="NLR-like"/>
</dbReference>
<evidence type="ECO:0000313" key="1">
    <source>
        <dbReference type="EMBL" id="KAJ7651118.1"/>
    </source>
</evidence>
<comment type="caution">
    <text evidence="1">The sequence shown here is derived from an EMBL/GenBank/DDBJ whole genome shotgun (WGS) entry which is preliminary data.</text>
</comment>
<dbReference type="SMART" id="SM00028">
    <property type="entry name" value="TPR"/>
    <property type="match status" value="5"/>
</dbReference>
<gene>
    <name evidence="1" type="ORF">FB45DRAFT_820587</name>
</gene>
<reference evidence="1" key="1">
    <citation type="submission" date="2023-03" db="EMBL/GenBank/DDBJ databases">
        <title>Massive genome expansion in bonnet fungi (Mycena s.s.) driven by repeated elements and novel gene families across ecological guilds.</title>
        <authorList>
            <consortium name="Lawrence Berkeley National Laboratory"/>
            <person name="Harder C.B."/>
            <person name="Miyauchi S."/>
            <person name="Viragh M."/>
            <person name="Kuo A."/>
            <person name="Thoen E."/>
            <person name="Andreopoulos B."/>
            <person name="Lu D."/>
            <person name="Skrede I."/>
            <person name="Drula E."/>
            <person name="Henrissat B."/>
            <person name="Morin E."/>
            <person name="Kohler A."/>
            <person name="Barry K."/>
            <person name="LaButti K."/>
            <person name="Morin E."/>
            <person name="Salamov A."/>
            <person name="Lipzen A."/>
            <person name="Mereny Z."/>
            <person name="Hegedus B."/>
            <person name="Baldrian P."/>
            <person name="Stursova M."/>
            <person name="Weitz H."/>
            <person name="Taylor A."/>
            <person name="Grigoriev I.V."/>
            <person name="Nagy L.G."/>
            <person name="Martin F."/>
            <person name="Kauserud H."/>
        </authorList>
    </citation>
    <scope>NUCLEOTIDE SEQUENCE</scope>
    <source>
        <strain evidence="1">9284</strain>
    </source>
</reference>
<evidence type="ECO:0008006" key="3">
    <source>
        <dbReference type="Google" id="ProtNLM"/>
    </source>
</evidence>
<proteinExistence type="predicted"/>
<dbReference type="PANTHER" id="PTHR46082:SF11">
    <property type="entry name" value="AAA+ ATPASE DOMAIN-CONTAINING PROTEIN-RELATED"/>
    <property type="match status" value="1"/>
</dbReference>
<dbReference type="PANTHER" id="PTHR46082">
    <property type="entry name" value="ATP/GTP-BINDING PROTEIN-RELATED"/>
    <property type="match status" value="1"/>
</dbReference>
<dbReference type="InterPro" id="IPR019734">
    <property type="entry name" value="TPR_rpt"/>
</dbReference>
<name>A0AAD7FZH3_9AGAR</name>
<dbReference type="Pfam" id="PF13374">
    <property type="entry name" value="TPR_10"/>
    <property type="match status" value="4"/>
</dbReference>
<dbReference type="InterPro" id="IPR011990">
    <property type="entry name" value="TPR-like_helical_dom_sf"/>
</dbReference>
<sequence>MAIDLGPEAYLERIRVIAHVNMLVPDFTMVKCQFWDQYARIYCEGGKFEQAKGLYELNLERQRELLGKDHPDTMTAMANLAITYWQLGRYQEAEKLELSVLEQRQKLLGDDHPDTVTAMANLAATYCQLGRYQEAEKLELSVLKQRQKLLGDDHPGTLTAMANLAATYWQLGQYQEAERQELSVLQGRQKLLGDDHPDTLFAMANLAATYRQLGQYQEAEPLEISVLVGCQKLLGDHHPDTLTAMTNLAATYRQLAQYQEAERLQLSVLQGRQNLLGDDHLDTLFAMANLAATYRQLGQYQEAEPLEISVLAGCQKLLGDDHPDTLTAMNNLAATYGQLARYQEAERLQLSVLQGRQKLLGDNHPDTLFAMANLATIYGGLGRYQEAEPLEISVLAGCQKLFGDHHLDTLTAMTNLAATYGQLGRHQEAESLKLIMSGATSAKADNSKTTAPAPNQPETHLSAQIKSHFPIIYPSRSLVTDQAVAFRVEDVTTLNNQLAAGGLVVSACSPQDALMWLEAHHNDPLLVELRSRNFEGPMATQLSPMESALVVFGSISDEMIPRIARDLVHLSGLTVMVRSKGDNPIPTLTSPVERHGAGTSYWDESMGMAARLRGGASADEENIPGVTPKWEGKSHNATVDLRIKLASDTSGCSLIAISSTITASHIAIKAYPHWAAGIDFIALWECDALCTQQERDSWRETCGHRCRTCRPRTGLGLVRSFGIHCAAEGRGFPSPVEIGHIRLDIGKLRFSTVGERLIIDMNVIAINHCLQLRQRPPVPLHRAHP</sequence>